<evidence type="ECO:0000256" key="1">
    <source>
        <dbReference type="SAM" id="Phobius"/>
    </source>
</evidence>
<gene>
    <name evidence="2" type="ORF">J2800_002634</name>
</gene>
<accession>A0ABU1N168</accession>
<dbReference type="RefSeq" id="WP_056753146.1">
    <property type="nucleotide sequence ID" value="NZ_BMLD01000016.1"/>
</dbReference>
<dbReference type="EMBL" id="JAVDRL010000007">
    <property type="protein sequence ID" value="MDR6531881.1"/>
    <property type="molecule type" value="Genomic_DNA"/>
</dbReference>
<proteinExistence type="predicted"/>
<name>A0ABU1N168_9CAUL</name>
<keyword evidence="1" id="KW-1133">Transmembrane helix</keyword>
<keyword evidence="1" id="KW-0472">Membrane</keyword>
<keyword evidence="3" id="KW-1185">Reference proteome</keyword>
<comment type="caution">
    <text evidence="2">The sequence shown here is derived from an EMBL/GenBank/DDBJ whole genome shotgun (WGS) entry which is preliminary data.</text>
</comment>
<reference evidence="2 3" key="1">
    <citation type="submission" date="2023-07" db="EMBL/GenBank/DDBJ databases">
        <title>Sorghum-associated microbial communities from plants grown in Nebraska, USA.</title>
        <authorList>
            <person name="Schachtman D."/>
        </authorList>
    </citation>
    <scope>NUCLEOTIDE SEQUENCE [LARGE SCALE GENOMIC DNA]</scope>
    <source>
        <strain evidence="2 3">DS2154</strain>
    </source>
</reference>
<evidence type="ECO:0000313" key="2">
    <source>
        <dbReference type="EMBL" id="MDR6531881.1"/>
    </source>
</evidence>
<feature type="transmembrane region" description="Helical" evidence="1">
    <location>
        <begin position="45"/>
        <end position="65"/>
    </location>
</feature>
<evidence type="ECO:0000313" key="3">
    <source>
        <dbReference type="Proteomes" id="UP001262754"/>
    </source>
</evidence>
<feature type="transmembrane region" description="Helical" evidence="1">
    <location>
        <begin position="12"/>
        <end position="39"/>
    </location>
</feature>
<organism evidence="2 3">
    <name type="scientific">Caulobacter rhizosphaerae</name>
    <dbReference type="NCBI Taxonomy" id="2010972"/>
    <lineage>
        <taxon>Bacteria</taxon>
        <taxon>Pseudomonadati</taxon>
        <taxon>Pseudomonadota</taxon>
        <taxon>Alphaproteobacteria</taxon>
        <taxon>Caulobacterales</taxon>
        <taxon>Caulobacteraceae</taxon>
        <taxon>Caulobacter</taxon>
    </lineage>
</organism>
<protein>
    <submittedName>
        <fullName evidence="2">MFS family permease</fullName>
    </submittedName>
</protein>
<keyword evidence="1" id="KW-0812">Transmembrane</keyword>
<sequence>MLDDFIDRLISRLMAGAGLIMAAAIAAVAGAMAVFAFLAQWVGSAWAYAIVAIVAAVVVAVWSVLHKQHLAKTRQPPLDQRVLTMMQAHPTASFMAGMAAATLLKGKPSLAATLWEARKGKPK</sequence>
<dbReference type="Proteomes" id="UP001262754">
    <property type="component" value="Unassembled WGS sequence"/>
</dbReference>